<feature type="compositionally biased region" description="Low complexity" evidence="1">
    <location>
        <begin position="11"/>
        <end position="25"/>
    </location>
</feature>
<feature type="region of interest" description="Disordered" evidence="1">
    <location>
        <begin position="371"/>
        <end position="423"/>
    </location>
</feature>
<feature type="region of interest" description="Disordered" evidence="1">
    <location>
        <begin position="1"/>
        <end position="40"/>
    </location>
</feature>
<reference evidence="2" key="1">
    <citation type="submission" date="2023-07" db="EMBL/GenBank/DDBJ databases">
        <title>Chromosome-level Genome Assembly of Striped Snakehead (Channa striata).</title>
        <authorList>
            <person name="Liu H."/>
        </authorList>
    </citation>
    <scope>NUCLEOTIDE SEQUENCE</scope>
    <source>
        <strain evidence="2">Gz</strain>
        <tissue evidence="2">Muscle</tissue>
    </source>
</reference>
<protein>
    <submittedName>
        <fullName evidence="2">Uncharacterized protein</fullName>
    </submittedName>
</protein>
<name>A0AA88N514_CHASR</name>
<feature type="region of interest" description="Disordered" evidence="1">
    <location>
        <begin position="185"/>
        <end position="233"/>
    </location>
</feature>
<dbReference type="EMBL" id="JAUPFM010000006">
    <property type="protein sequence ID" value="KAK2848574.1"/>
    <property type="molecule type" value="Genomic_DNA"/>
</dbReference>
<sequence>MSPAQACHQLQPPSSYTPSNNYSQSFSGTSSAGEPDLSGGLWEHIEGQHLYRSFHTGAAVFATTPPHAVFATTPPQAVFATTPVQAVFATTPPPVYSHDFQADSHDSPSSRLCHDSRSSRLCHDSPSSLPRLTFKPSLPRLPLKPSLPRLPLKPSLPRLPTTQAVFATTPPQAVFATTHVQAAPDSSRLCHDSPSSRLCHDSPSSRLQPRLPLKPSTATTPPQAVYSHDSPSSFTVEKHKTDKAFGHAQLALDSQEYKWLVDLVDISTTTLQCNETHVFHTNNGEQLKKFGALLQTAWKDGHLSGHVSFNLIRSSVSTQVARHLSKRERDEIARSMCHDPSTAGKFYLSLPSLKAQFKVRESRMRALYEDAVEPDMDTTSEDEVPQLQDTDTDELLSETNEYEDEKENPLSFSDSGDDIKQVKETNRFQTVETKGIEVNEIEENR</sequence>
<keyword evidence="3" id="KW-1185">Reference proteome</keyword>
<feature type="compositionally biased region" description="Low complexity" evidence="1">
    <location>
        <begin position="135"/>
        <end position="155"/>
    </location>
</feature>
<feature type="compositionally biased region" description="Basic and acidic residues" evidence="1">
    <location>
        <begin position="100"/>
        <end position="123"/>
    </location>
</feature>
<accession>A0AA88N514</accession>
<gene>
    <name evidence="2" type="ORF">Q5P01_008408</name>
</gene>
<comment type="caution">
    <text evidence="2">The sequence shown here is derived from an EMBL/GenBank/DDBJ whole genome shotgun (WGS) entry which is preliminary data.</text>
</comment>
<feature type="region of interest" description="Disordered" evidence="1">
    <location>
        <begin position="98"/>
        <end position="155"/>
    </location>
</feature>
<evidence type="ECO:0000313" key="2">
    <source>
        <dbReference type="EMBL" id="KAK2848574.1"/>
    </source>
</evidence>
<proteinExistence type="predicted"/>
<organism evidence="2 3">
    <name type="scientific">Channa striata</name>
    <name type="common">Snakehead murrel</name>
    <name type="synonym">Ophicephalus striatus</name>
    <dbReference type="NCBI Taxonomy" id="64152"/>
    <lineage>
        <taxon>Eukaryota</taxon>
        <taxon>Metazoa</taxon>
        <taxon>Chordata</taxon>
        <taxon>Craniata</taxon>
        <taxon>Vertebrata</taxon>
        <taxon>Euteleostomi</taxon>
        <taxon>Actinopterygii</taxon>
        <taxon>Neopterygii</taxon>
        <taxon>Teleostei</taxon>
        <taxon>Neoteleostei</taxon>
        <taxon>Acanthomorphata</taxon>
        <taxon>Anabantaria</taxon>
        <taxon>Anabantiformes</taxon>
        <taxon>Channoidei</taxon>
        <taxon>Channidae</taxon>
        <taxon>Channa</taxon>
    </lineage>
</organism>
<dbReference type="AlphaFoldDB" id="A0AA88N514"/>
<dbReference type="Proteomes" id="UP001187415">
    <property type="component" value="Unassembled WGS sequence"/>
</dbReference>
<evidence type="ECO:0000313" key="3">
    <source>
        <dbReference type="Proteomes" id="UP001187415"/>
    </source>
</evidence>
<feature type="compositionally biased region" description="Acidic residues" evidence="1">
    <location>
        <begin position="371"/>
        <end position="406"/>
    </location>
</feature>
<evidence type="ECO:0000256" key="1">
    <source>
        <dbReference type="SAM" id="MobiDB-lite"/>
    </source>
</evidence>